<feature type="domain" description="ABC transporter" evidence="4">
    <location>
        <begin position="3"/>
        <end position="242"/>
    </location>
</feature>
<protein>
    <submittedName>
        <fullName evidence="5">ABC transporter ATP-binding protein</fullName>
    </submittedName>
</protein>
<dbReference type="NCBIfam" id="TIGR01727">
    <property type="entry name" value="oligo_HPY"/>
    <property type="match status" value="1"/>
</dbReference>
<dbReference type="GO" id="GO:0055085">
    <property type="term" value="P:transmembrane transport"/>
    <property type="evidence" value="ECO:0007669"/>
    <property type="project" value="UniProtKB-ARBA"/>
</dbReference>
<dbReference type="SUPFAM" id="SSF52540">
    <property type="entry name" value="P-loop containing nucleoside triphosphate hydrolases"/>
    <property type="match status" value="1"/>
</dbReference>
<accession>A0A831T886</accession>
<keyword evidence="1" id="KW-0813">Transport</keyword>
<dbReference type="PANTHER" id="PTHR43776">
    <property type="entry name" value="TRANSPORT ATP-BINDING PROTEIN"/>
    <property type="match status" value="1"/>
</dbReference>
<reference evidence="5" key="1">
    <citation type="journal article" date="2020" name="mSystems">
        <title>Genome- and Community-Level Interaction Insights into Carbon Utilization and Element Cycling Functions of Hydrothermarchaeota in Hydrothermal Sediment.</title>
        <authorList>
            <person name="Zhou Z."/>
            <person name="Liu Y."/>
            <person name="Xu W."/>
            <person name="Pan J."/>
            <person name="Luo Z.H."/>
            <person name="Li M."/>
        </authorList>
    </citation>
    <scope>NUCLEOTIDE SEQUENCE [LARGE SCALE GENOMIC DNA]</scope>
    <source>
        <strain evidence="5">SpSt-210</strain>
    </source>
</reference>
<dbReference type="InterPro" id="IPR050319">
    <property type="entry name" value="ABC_transp_ATP-bind"/>
</dbReference>
<dbReference type="EMBL" id="DSIY01000030">
    <property type="protein sequence ID" value="HEG90090.1"/>
    <property type="molecule type" value="Genomic_DNA"/>
</dbReference>
<dbReference type="GO" id="GO:0016887">
    <property type="term" value="F:ATP hydrolysis activity"/>
    <property type="evidence" value="ECO:0007669"/>
    <property type="project" value="InterPro"/>
</dbReference>
<name>A0A831T886_9BACT</name>
<evidence type="ECO:0000256" key="2">
    <source>
        <dbReference type="ARBA" id="ARBA00022741"/>
    </source>
</evidence>
<dbReference type="InterPro" id="IPR013563">
    <property type="entry name" value="Oligopep_ABC_C"/>
</dbReference>
<evidence type="ECO:0000256" key="1">
    <source>
        <dbReference type="ARBA" id="ARBA00022448"/>
    </source>
</evidence>
<dbReference type="InterPro" id="IPR003593">
    <property type="entry name" value="AAA+_ATPase"/>
</dbReference>
<dbReference type="SMART" id="SM00382">
    <property type="entry name" value="AAA"/>
    <property type="match status" value="1"/>
</dbReference>
<comment type="caution">
    <text evidence="5">The sequence shown here is derived from an EMBL/GenBank/DDBJ whole genome shotgun (WGS) entry which is preliminary data.</text>
</comment>
<dbReference type="AlphaFoldDB" id="A0A831T886"/>
<proteinExistence type="predicted"/>
<dbReference type="PROSITE" id="PS50893">
    <property type="entry name" value="ABC_TRANSPORTER_2"/>
    <property type="match status" value="1"/>
</dbReference>
<dbReference type="GO" id="GO:0015833">
    <property type="term" value="P:peptide transport"/>
    <property type="evidence" value="ECO:0007669"/>
    <property type="project" value="InterPro"/>
</dbReference>
<dbReference type="InterPro" id="IPR017871">
    <property type="entry name" value="ABC_transporter-like_CS"/>
</dbReference>
<dbReference type="InterPro" id="IPR027417">
    <property type="entry name" value="P-loop_NTPase"/>
</dbReference>
<dbReference type="FunFam" id="3.40.50.300:FF:000016">
    <property type="entry name" value="Oligopeptide ABC transporter ATP-binding component"/>
    <property type="match status" value="1"/>
</dbReference>
<dbReference type="Gene3D" id="3.40.50.300">
    <property type="entry name" value="P-loop containing nucleotide triphosphate hydrolases"/>
    <property type="match status" value="1"/>
</dbReference>
<organism evidence="5">
    <name type="scientific">Thermorudis peleae</name>
    <dbReference type="NCBI Taxonomy" id="1382356"/>
    <lineage>
        <taxon>Bacteria</taxon>
        <taxon>Pseudomonadati</taxon>
        <taxon>Thermomicrobiota</taxon>
        <taxon>Thermomicrobia</taxon>
        <taxon>Thermomicrobia incertae sedis</taxon>
        <taxon>Thermorudis</taxon>
    </lineage>
</organism>
<sequence length="347" mass="38306">MVFRTRRGGVRAMDDVSLSLEAGEVLCLVGESGSGKTTTGKIVAGLLKPTSGSVRFRGQDIWQMDKAQFKAYRRAVQIVHQDPYASLNPIHTVFTILAAPLQRHGMVRSRAEAVRRVVELLETVDLTPPESFLFKYPHQLSGGQRQRVSIARALTVNPELIVADEATSMVDVSIRVSLLNTLQRLRDELGVGFLFITHDLAIAKYFAWHGRIAVMYLGRVVEFSPTPALINDPQHPYTRALLAAIPEPDPDLTRRKGKLQLRSLDIPSLLHIPPGCSFHPRCPLFEAGLCDVQRPDLVPIDEKRLVACHVVARERTGTIAKHMASPVGISSNPMIGADRGEYGKESS</sequence>
<gene>
    <name evidence="5" type="ORF">ENP34_01385</name>
</gene>
<dbReference type="PROSITE" id="PS00211">
    <property type="entry name" value="ABC_TRANSPORTER_1"/>
    <property type="match status" value="1"/>
</dbReference>
<dbReference type="Pfam" id="PF00005">
    <property type="entry name" value="ABC_tran"/>
    <property type="match status" value="1"/>
</dbReference>
<dbReference type="GO" id="GO:0005524">
    <property type="term" value="F:ATP binding"/>
    <property type="evidence" value="ECO:0007669"/>
    <property type="project" value="UniProtKB-KW"/>
</dbReference>
<keyword evidence="3 5" id="KW-0067">ATP-binding</keyword>
<evidence type="ECO:0000256" key="3">
    <source>
        <dbReference type="ARBA" id="ARBA00022840"/>
    </source>
</evidence>
<dbReference type="Pfam" id="PF08352">
    <property type="entry name" value="oligo_HPY"/>
    <property type="match status" value="1"/>
</dbReference>
<keyword evidence="2" id="KW-0547">Nucleotide-binding</keyword>
<evidence type="ECO:0000259" key="4">
    <source>
        <dbReference type="PROSITE" id="PS50893"/>
    </source>
</evidence>
<dbReference type="CDD" id="cd03257">
    <property type="entry name" value="ABC_NikE_OppD_transporters"/>
    <property type="match status" value="1"/>
</dbReference>
<evidence type="ECO:0000313" key="5">
    <source>
        <dbReference type="EMBL" id="HEG90090.1"/>
    </source>
</evidence>
<dbReference type="InterPro" id="IPR003439">
    <property type="entry name" value="ABC_transporter-like_ATP-bd"/>
</dbReference>